<dbReference type="HOGENOM" id="CLU_002706_0_0_1"/>
<sequence length="179" mass="19259">MPDRDDLAGTAMVTAFAQNGEVDSAKAVFDAMPEHSVYAWNALLAAYALNSRPGRAMEIFATMPEKDGFLPNDVSHLCVLIACSRVGSIHAGRDCFAAMSSDHGSTPERVHYSCMVDLLARTGQVLLAQDLIETMPFFPDDVEWLTLTVSGAPAGPRLMDLRPGRSGPYVVLSNSMLAP</sequence>
<evidence type="ECO:0000256" key="1">
    <source>
        <dbReference type="ARBA" id="ARBA00022737"/>
    </source>
</evidence>
<dbReference type="Gramene" id="EFJ26795">
    <property type="protein sequence ID" value="EFJ26795"/>
    <property type="gene ID" value="SELMODRAFT_96308"/>
</dbReference>
<name>D8RLX5_SELML</name>
<dbReference type="InParanoid" id="D8RLX5"/>
<evidence type="ECO:0000256" key="2">
    <source>
        <dbReference type="PROSITE-ProRule" id="PRU00708"/>
    </source>
</evidence>
<dbReference type="Gene3D" id="1.25.40.10">
    <property type="entry name" value="Tetratricopeptide repeat domain"/>
    <property type="match status" value="1"/>
</dbReference>
<dbReference type="NCBIfam" id="TIGR00756">
    <property type="entry name" value="PPR"/>
    <property type="match status" value="2"/>
</dbReference>
<evidence type="ECO:0000313" key="4">
    <source>
        <dbReference type="Proteomes" id="UP000001514"/>
    </source>
</evidence>
<dbReference type="InterPro" id="IPR046960">
    <property type="entry name" value="PPR_At4g14850-like_plant"/>
</dbReference>
<evidence type="ECO:0008006" key="5">
    <source>
        <dbReference type="Google" id="ProtNLM"/>
    </source>
</evidence>
<dbReference type="InterPro" id="IPR002885">
    <property type="entry name" value="PPR_rpt"/>
</dbReference>
<dbReference type="PANTHER" id="PTHR47926">
    <property type="entry name" value="PENTATRICOPEPTIDE REPEAT-CONTAINING PROTEIN"/>
    <property type="match status" value="1"/>
</dbReference>
<dbReference type="Pfam" id="PF01535">
    <property type="entry name" value="PPR"/>
    <property type="match status" value="3"/>
</dbReference>
<dbReference type="Proteomes" id="UP000001514">
    <property type="component" value="Unassembled WGS sequence"/>
</dbReference>
<keyword evidence="4" id="KW-1185">Reference proteome</keyword>
<dbReference type="GO" id="GO:0009451">
    <property type="term" value="P:RNA modification"/>
    <property type="evidence" value="ECO:0007669"/>
    <property type="project" value="InterPro"/>
</dbReference>
<dbReference type="InterPro" id="IPR011990">
    <property type="entry name" value="TPR-like_helical_dom_sf"/>
</dbReference>
<gene>
    <name evidence="3" type="ORF">SELMODRAFT_96308</name>
</gene>
<proteinExistence type="predicted"/>
<dbReference type="eggNOG" id="KOG4197">
    <property type="taxonomic scope" value="Eukaryota"/>
</dbReference>
<dbReference type="AlphaFoldDB" id="D8RLX5"/>
<evidence type="ECO:0000313" key="3">
    <source>
        <dbReference type="EMBL" id="EFJ26795.1"/>
    </source>
</evidence>
<dbReference type="EMBL" id="GL377583">
    <property type="protein sequence ID" value="EFJ26795.1"/>
    <property type="molecule type" value="Genomic_DNA"/>
</dbReference>
<feature type="repeat" description="PPR" evidence="2">
    <location>
        <begin position="36"/>
        <end position="71"/>
    </location>
</feature>
<dbReference type="PANTHER" id="PTHR47926:SF533">
    <property type="entry name" value="DYW DOMAIN-CONTAINING PROTEIN"/>
    <property type="match status" value="1"/>
</dbReference>
<keyword evidence="1" id="KW-0677">Repeat</keyword>
<dbReference type="GO" id="GO:0003723">
    <property type="term" value="F:RNA binding"/>
    <property type="evidence" value="ECO:0007669"/>
    <property type="project" value="InterPro"/>
</dbReference>
<organism evidence="4">
    <name type="scientific">Selaginella moellendorffii</name>
    <name type="common">Spikemoss</name>
    <dbReference type="NCBI Taxonomy" id="88036"/>
    <lineage>
        <taxon>Eukaryota</taxon>
        <taxon>Viridiplantae</taxon>
        <taxon>Streptophyta</taxon>
        <taxon>Embryophyta</taxon>
        <taxon>Tracheophyta</taxon>
        <taxon>Lycopodiopsida</taxon>
        <taxon>Selaginellales</taxon>
        <taxon>Selaginellaceae</taxon>
        <taxon>Selaginella</taxon>
    </lineage>
</organism>
<reference evidence="3 4" key="1">
    <citation type="journal article" date="2011" name="Science">
        <title>The Selaginella genome identifies genetic changes associated with the evolution of vascular plants.</title>
        <authorList>
            <person name="Banks J.A."/>
            <person name="Nishiyama T."/>
            <person name="Hasebe M."/>
            <person name="Bowman J.L."/>
            <person name="Gribskov M."/>
            <person name="dePamphilis C."/>
            <person name="Albert V.A."/>
            <person name="Aono N."/>
            <person name="Aoyama T."/>
            <person name="Ambrose B.A."/>
            <person name="Ashton N.W."/>
            <person name="Axtell M.J."/>
            <person name="Barker E."/>
            <person name="Barker M.S."/>
            <person name="Bennetzen J.L."/>
            <person name="Bonawitz N.D."/>
            <person name="Chapple C."/>
            <person name="Cheng C."/>
            <person name="Correa L.G."/>
            <person name="Dacre M."/>
            <person name="DeBarry J."/>
            <person name="Dreyer I."/>
            <person name="Elias M."/>
            <person name="Engstrom E.M."/>
            <person name="Estelle M."/>
            <person name="Feng L."/>
            <person name="Finet C."/>
            <person name="Floyd S.K."/>
            <person name="Frommer W.B."/>
            <person name="Fujita T."/>
            <person name="Gramzow L."/>
            <person name="Gutensohn M."/>
            <person name="Harholt J."/>
            <person name="Hattori M."/>
            <person name="Heyl A."/>
            <person name="Hirai T."/>
            <person name="Hiwatashi Y."/>
            <person name="Ishikawa M."/>
            <person name="Iwata M."/>
            <person name="Karol K.G."/>
            <person name="Koehler B."/>
            <person name="Kolukisaoglu U."/>
            <person name="Kubo M."/>
            <person name="Kurata T."/>
            <person name="Lalonde S."/>
            <person name="Li K."/>
            <person name="Li Y."/>
            <person name="Litt A."/>
            <person name="Lyons E."/>
            <person name="Manning G."/>
            <person name="Maruyama T."/>
            <person name="Michael T.P."/>
            <person name="Mikami K."/>
            <person name="Miyazaki S."/>
            <person name="Morinaga S."/>
            <person name="Murata T."/>
            <person name="Mueller-Roeber B."/>
            <person name="Nelson D.R."/>
            <person name="Obara M."/>
            <person name="Oguri Y."/>
            <person name="Olmstead R.G."/>
            <person name="Onodera N."/>
            <person name="Petersen B.L."/>
            <person name="Pils B."/>
            <person name="Prigge M."/>
            <person name="Rensing S.A."/>
            <person name="Riano-Pachon D.M."/>
            <person name="Roberts A.W."/>
            <person name="Sato Y."/>
            <person name="Scheller H.V."/>
            <person name="Schulz B."/>
            <person name="Schulz C."/>
            <person name="Shakirov E.V."/>
            <person name="Shibagaki N."/>
            <person name="Shinohara N."/>
            <person name="Shippen D.E."/>
            <person name="Soerensen I."/>
            <person name="Sotooka R."/>
            <person name="Sugimoto N."/>
            <person name="Sugita M."/>
            <person name="Sumikawa N."/>
            <person name="Tanurdzic M."/>
            <person name="Theissen G."/>
            <person name="Ulvskov P."/>
            <person name="Wakazuki S."/>
            <person name="Weng J.K."/>
            <person name="Willats W.W."/>
            <person name="Wipf D."/>
            <person name="Wolf P.G."/>
            <person name="Yang L."/>
            <person name="Zimmer A.D."/>
            <person name="Zhu Q."/>
            <person name="Mitros T."/>
            <person name="Hellsten U."/>
            <person name="Loque D."/>
            <person name="Otillar R."/>
            <person name="Salamov A."/>
            <person name="Schmutz J."/>
            <person name="Shapiro H."/>
            <person name="Lindquist E."/>
            <person name="Lucas S."/>
            <person name="Rokhsar D."/>
            <person name="Grigoriev I.V."/>
        </authorList>
    </citation>
    <scope>NUCLEOTIDE SEQUENCE [LARGE SCALE GENOMIC DNA]</scope>
</reference>
<dbReference type="PROSITE" id="PS51375">
    <property type="entry name" value="PPR"/>
    <property type="match status" value="1"/>
</dbReference>
<accession>D8RLX5</accession>
<dbReference type="STRING" id="88036.D8RLX5"/>
<dbReference type="KEGG" id="smo:SELMODRAFT_96308"/>
<protein>
    <recommendedName>
        <fullName evidence="5">Pentacotripeptide-repeat region of PRORP domain-containing protein</fullName>
    </recommendedName>
</protein>